<gene>
    <name evidence="9" type="primary">lepB</name>
    <name evidence="9" type="ORF">ACFPOG_08600</name>
</gene>
<evidence type="ECO:0000313" key="10">
    <source>
        <dbReference type="Proteomes" id="UP001596044"/>
    </source>
</evidence>
<dbReference type="NCBIfam" id="TIGR02227">
    <property type="entry name" value="sigpep_I_bact"/>
    <property type="match status" value="1"/>
</dbReference>
<dbReference type="Pfam" id="PF10502">
    <property type="entry name" value="Peptidase_S26"/>
    <property type="match status" value="1"/>
</dbReference>
<evidence type="ECO:0000256" key="7">
    <source>
        <dbReference type="SAM" id="MobiDB-lite"/>
    </source>
</evidence>
<protein>
    <recommendedName>
        <fullName evidence="4 6">Signal peptidase I</fullName>
        <ecNumber evidence="4 6">3.4.21.89</ecNumber>
    </recommendedName>
</protein>
<keyword evidence="5 6" id="KW-0378">Hydrolase</keyword>
<sequence>MEQKDLEQPYNNEPSAETGKAPVKTAKSETWEWIKALVIAGVLVIIIRWFLFSPFIVDGDSMRPNFFTGERLIVNKIIYDIRQPKRGEVIVFHAPEGKDYIKRVIALPGETVKVDGDKVYINGKEIDQQFIQAAIDQAIKDGHPYNTLANFPETKVPDNEIFAMGDNRPNSKDSRDKRVGFVPYDKIVGRAEVIFWPLNKISFIHF</sequence>
<dbReference type="PRINTS" id="PR00727">
    <property type="entry name" value="LEADERPTASE"/>
</dbReference>
<dbReference type="EC" id="3.4.21.89" evidence="4 6"/>
<comment type="catalytic activity">
    <reaction evidence="1 6">
        <text>Cleavage of hydrophobic, N-terminal signal or leader sequences from secreted and periplasmic proteins.</text>
        <dbReference type="EC" id="3.4.21.89"/>
    </reaction>
</comment>
<keyword evidence="6" id="KW-0812">Transmembrane</keyword>
<proteinExistence type="inferred from homology"/>
<comment type="similarity">
    <text evidence="3 6">Belongs to the peptidase S26 family.</text>
</comment>
<dbReference type="PROSITE" id="PS00760">
    <property type="entry name" value="SPASE_I_2"/>
    <property type="match status" value="1"/>
</dbReference>
<evidence type="ECO:0000256" key="1">
    <source>
        <dbReference type="ARBA" id="ARBA00000677"/>
    </source>
</evidence>
<dbReference type="InterPro" id="IPR000223">
    <property type="entry name" value="Pept_S26A_signal_pept_1"/>
</dbReference>
<feature type="transmembrane region" description="Helical" evidence="6">
    <location>
        <begin position="33"/>
        <end position="57"/>
    </location>
</feature>
<keyword evidence="10" id="KW-1185">Reference proteome</keyword>
<dbReference type="PANTHER" id="PTHR43390">
    <property type="entry name" value="SIGNAL PEPTIDASE I"/>
    <property type="match status" value="1"/>
</dbReference>
<evidence type="ECO:0000256" key="3">
    <source>
        <dbReference type="ARBA" id="ARBA00009370"/>
    </source>
</evidence>
<dbReference type="InterPro" id="IPR036286">
    <property type="entry name" value="LexA/Signal_pep-like_sf"/>
</dbReference>
<dbReference type="PANTHER" id="PTHR43390:SF1">
    <property type="entry name" value="CHLOROPLAST PROCESSING PEPTIDASE"/>
    <property type="match status" value="1"/>
</dbReference>
<dbReference type="Gene3D" id="2.10.109.10">
    <property type="entry name" value="Umud Fragment, subunit A"/>
    <property type="match status" value="1"/>
</dbReference>
<evidence type="ECO:0000313" key="9">
    <source>
        <dbReference type="EMBL" id="MFC5448317.1"/>
    </source>
</evidence>
<feature type="region of interest" description="Disordered" evidence="7">
    <location>
        <begin position="1"/>
        <end position="23"/>
    </location>
</feature>
<dbReference type="CDD" id="cd06530">
    <property type="entry name" value="S26_SPase_I"/>
    <property type="match status" value="1"/>
</dbReference>
<keyword evidence="6" id="KW-0472">Membrane</keyword>
<dbReference type="RefSeq" id="WP_270878584.1">
    <property type="nucleotide sequence ID" value="NZ_JAQFVF010000020.1"/>
</dbReference>
<dbReference type="Proteomes" id="UP001596044">
    <property type="component" value="Unassembled WGS sequence"/>
</dbReference>
<evidence type="ECO:0000256" key="4">
    <source>
        <dbReference type="ARBA" id="ARBA00013208"/>
    </source>
</evidence>
<feature type="domain" description="Peptidase S26" evidence="8">
    <location>
        <begin position="31"/>
        <end position="196"/>
    </location>
</feature>
<comment type="subcellular location">
    <subcellularLocation>
        <location evidence="2">Cell membrane</location>
        <topology evidence="2">Single-pass type II membrane protein</topology>
    </subcellularLocation>
    <subcellularLocation>
        <location evidence="6">Membrane</location>
        <topology evidence="6">Single-pass type II membrane protein</topology>
    </subcellularLocation>
</comment>
<keyword evidence="6" id="KW-0645">Protease</keyword>
<keyword evidence="6" id="KW-1133">Transmembrane helix</keyword>
<comment type="caution">
    <text evidence="9">The sequence shown here is derived from an EMBL/GenBank/DDBJ whole genome shotgun (WGS) entry which is preliminary data.</text>
</comment>
<evidence type="ECO:0000259" key="8">
    <source>
        <dbReference type="Pfam" id="PF10502"/>
    </source>
</evidence>
<dbReference type="SUPFAM" id="SSF51306">
    <property type="entry name" value="LexA/Signal peptidase"/>
    <property type="match status" value="1"/>
</dbReference>
<evidence type="ECO:0000256" key="6">
    <source>
        <dbReference type="RuleBase" id="RU362042"/>
    </source>
</evidence>
<dbReference type="EMBL" id="JBHSMJ010000009">
    <property type="protein sequence ID" value="MFC5448317.1"/>
    <property type="molecule type" value="Genomic_DNA"/>
</dbReference>
<reference evidence="10" key="1">
    <citation type="journal article" date="2019" name="Int. J. Syst. Evol. Microbiol.">
        <title>The Global Catalogue of Microorganisms (GCM) 10K type strain sequencing project: providing services to taxonomists for standard genome sequencing and annotation.</title>
        <authorList>
            <consortium name="The Broad Institute Genomics Platform"/>
            <consortium name="The Broad Institute Genome Sequencing Center for Infectious Disease"/>
            <person name="Wu L."/>
            <person name="Ma J."/>
        </authorList>
    </citation>
    <scope>NUCLEOTIDE SEQUENCE [LARGE SCALE GENOMIC DNA]</scope>
    <source>
        <strain evidence="10">KACC 11904</strain>
    </source>
</reference>
<organism evidence="9 10">
    <name type="scientific">Paenibacillus aestuarii</name>
    <dbReference type="NCBI Taxonomy" id="516965"/>
    <lineage>
        <taxon>Bacteria</taxon>
        <taxon>Bacillati</taxon>
        <taxon>Bacillota</taxon>
        <taxon>Bacilli</taxon>
        <taxon>Bacillales</taxon>
        <taxon>Paenibacillaceae</taxon>
        <taxon>Paenibacillus</taxon>
    </lineage>
</organism>
<evidence type="ECO:0000256" key="5">
    <source>
        <dbReference type="ARBA" id="ARBA00022801"/>
    </source>
</evidence>
<accession>A0ABW0K5I4</accession>
<dbReference type="InterPro" id="IPR019533">
    <property type="entry name" value="Peptidase_S26"/>
</dbReference>
<name>A0ABW0K5I4_9BACL</name>
<dbReference type="GO" id="GO:0009003">
    <property type="term" value="F:signal peptidase activity"/>
    <property type="evidence" value="ECO:0007669"/>
    <property type="project" value="UniProtKB-EC"/>
</dbReference>
<dbReference type="InterPro" id="IPR019757">
    <property type="entry name" value="Pept_S26A_signal_pept_1_Lys-AS"/>
</dbReference>
<evidence type="ECO:0000256" key="2">
    <source>
        <dbReference type="ARBA" id="ARBA00004401"/>
    </source>
</evidence>